<organism evidence="1 2">
    <name type="scientific">Gossypium hirsutum</name>
    <name type="common">Upland cotton</name>
    <name type="synonym">Gossypium mexicanum</name>
    <dbReference type="NCBI Taxonomy" id="3635"/>
    <lineage>
        <taxon>Eukaryota</taxon>
        <taxon>Viridiplantae</taxon>
        <taxon>Streptophyta</taxon>
        <taxon>Embryophyta</taxon>
        <taxon>Tracheophyta</taxon>
        <taxon>Spermatophyta</taxon>
        <taxon>Magnoliopsida</taxon>
        <taxon>eudicotyledons</taxon>
        <taxon>Gunneridae</taxon>
        <taxon>Pentapetalae</taxon>
        <taxon>rosids</taxon>
        <taxon>malvids</taxon>
        <taxon>Malvales</taxon>
        <taxon>Malvaceae</taxon>
        <taxon>Malvoideae</taxon>
        <taxon>Gossypium</taxon>
    </lineage>
</organism>
<accession>A0ABM2YNS9</accession>
<reference evidence="2" key="2">
    <citation type="submission" date="2025-08" db="UniProtKB">
        <authorList>
            <consortium name="RefSeq"/>
        </authorList>
    </citation>
    <scope>IDENTIFICATION</scope>
</reference>
<keyword evidence="1" id="KW-1185">Reference proteome</keyword>
<dbReference type="Proteomes" id="UP000818029">
    <property type="component" value="Chromosome A09"/>
</dbReference>
<gene>
    <name evidence="2" type="primary">LOC121206074</name>
</gene>
<reference evidence="1" key="1">
    <citation type="journal article" date="2020" name="Nat. Genet.">
        <title>Genomic diversifications of five Gossypium allopolyploid species and their impact on cotton improvement.</title>
        <authorList>
            <person name="Chen Z.J."/>
            <person name="Sreedasyam A."/>
            <person name="Ando A."/>
            <person name="Song Q."/>
            <person name="De Santiago L.M."/>
            <person name="Hulse-Kemp A.M."/>
            <person name="Ding M."/>
            <person name="Ye W."/>
            <person name="Kirkbride R.C."/>
            <person name="Jenkins J."/>
            <person name="Plott C."/>
            <person name="Lovell J."/>
            <person name="Lin Y.M."/>
            <person name="Vaughn R."/>
            <person name="Liu B."/>
            <person name="Simpson S."/>
            <person name="Scheffler B.E."/>
            <person name="Wen L."/>
            <person name="Saski C.A."/>
            <person name="Grover C.E."/>
            <person name="Hu G."/>
            <person name="Conover J.L."/>
            <person name="Carlson J.W."/>
            <person name="Shu S."/>
            <person name="Boston L.B."/>
            <person name="Williams M."/>
            <person name="Peterson D.G."/>
            <person name="McGee K."/>
            <person name="Jones D.C."/>
            <person name="Wendel J.F."/>
            <person name="Stelly D.M."/>
            <person name="Grimwood J."/>
            <person name="Schmutz J."/>
        </authorList>
    </citation>
    <scope>NUCLEOTIDE SEQUENCE [LARGE SCALE GENOMIC DNA]</scope>
    <source>
        <strain evidence="1">cv. TM-1</strain>
    </source>
</reference>
<evidence type="ECO:0000313" key="2">
    <source>
        <dbReference type="RefSeq" id="XP_040932197.1"/>
    </source>
</evidence>
<dbReference type="GeneID" id="121206074"/>
<protein>
    <submittedName>
        <fullName evidence="2">Uncharacterized protein</fullName>
    </submittedName>
</protein>
<evidence type="ECO:0000313" key="1">
    <source>
        <dbReference type="Proteomes" id="UP000818029"/>
    </source>
</evidence>
<dbReference type="RefSeq" id="XP_040932197.1">
    <property type="nucleotide sequence ID" value="XM_041076263.1"/>
</dbReference>
<proteinExistence type="predicted"/>
<name>A0ABM2YNS9_GOSHI</name>
<sequence>MDHHSGRIQRLKLAAGLRSLHDILRGVELRDHFAAQRWKNEKKYIFTLIQWYWKLEYRSNGTVKRHASKSNSLCYCSSSSSLPPLTATKIWLIIKTQIMKVFQIFLVEISESTVNNNN</sequence>